<feature type="transmembrane region" description="Helical" evidence="6">
    <location>
        <begin position="422"/>
        <end position="446"/>
    </location>
</feature>
<dbReference type="InterPro" id="IPR036259">
    <property type="entry name" value="MFS_trans_sf"/>
</dbReference>
<feature type="domain" description="Major facilitator superfamily (MFS) profile" evidence="7">
    <location>
        <begin position="93"/>
        <end position="479"/>
    </location>
</feature>
<keyword evidence="4 6" id="KW-0472">Membrane</keyword>
<evidence type="ECO:0000256" key="5">
    <source>
        <dbReference type="SAM" id="MobiDB-lite"/>
    </source>
</evidence>
<feature type="transmembrane region" description="Helical" evidence="6">
    <location>
        <begin position="390"/>
        <end position="410"/>
    </location>
</feature>
<dbReference type="InParanoid" id="C7Q0L9"/>
<dbReference type="HOGENOM" id="CLU_038046_0_0_11"/>
<dbReference type="InterPro" id="IPR011701">
    <property type="entry name" value="MFS"/>
</dbReference>
<dbReference type="STRING" id="479433.Caci_0712"/>
<gene>
    <name evidence="8" type="ordered locus">Caci_0712</name>
</gene>
<accession>C7Q0L9</accession>
<dbReference type="InterPro" id="IPR052524">
    <property type="entry name" value="MFS_Cyanate_Porter"/>
</dbReference>
<comment type="subcellular location">
    <subcellularLocation>
        <location evidence="1">Cell membrane</location>
        <topology evidence="1">Multi-pass membrane protein</topology>
    </subcellularLocation>
</comment>
<feature type="region of interest" description="Disordered" evidence="5">
    <location>
        <begin position="1"/>
        <end position="23"/>
    </location>
</feature>
<evidence type="ECO:0000313" key="9">
    <source>
        <dbReference type="Proteomes" id="UP000000851"/>
    </source>
</evidence>
<feature type="transmembrane region" description="Helical" evidence="6">
    <location>
        <begin position="126"/>
        <end position="145"/>
    </location>
</feature>
<dbReference type="PROSITE" id="PS50850">
    <property type="entry name" value="MFS"/>
    <property type="match status" value="1"/>
</dbReference>
<dbReference type="RefSeq" id="WP_012784942.1">
    <property type="nucleotide sequence ID" value="NC_013131.1"/>
</dbReference>
<protein>
    <submittedName>
        <fullName evidence="8">Major facilitator superfamily MFS_1</fullName>
    </submittedName>
</protein>
<keyword evidence="3 6" id="KW-1133">Transmembrane helix</keyword>
<feature type="transmembrane region" description="Helical" evidence="6">
    <location>
        <begin position="333"/>
        <end position="353"/>
    </location>
</feature>
<dbReference type="GO" id="GO:0022857">
    <property type="term" value="F:transmembrane transporter activity"/>
    <property type="evidence" value="ECO:0007669"/>
    <property type="project" value="InterPro"/>
</dbReference>
<feature type="transmembrane region" description="Helical" evidence="6">
    <location>
        <begin position="89"/>
        <end position="106"/>
    </location>
</feature>
<feature type="transmembrane region" description="Helical" evidence="6">
    <location>
        <begin position="249"/>
        <end position="266"/>
    </location>
</feature>
<organism evidence="8 9">
    <name type="scientific">Catenulispora acidiphila (strain DSM 44928 / JCM 14897 / NBRC 102108 / NRRL B-24433 / ID139908)</name>
    <dbReference type="NCBI Taxonomy" id="479433"/>
    <lineage>
        <taxon>Bacteria</taxon>
        <taxon>Bacillati</taxon>
        <taxon>Actinomycetota</taxon>
        <taxon>Actinomycetes</taxon>
        <taxon>Catenulisporales</taxon>
        <taxon>Catenulisporaceae</taxon>
        <taxon>Catenulispora</taxon>
    </lineage>
</organism>
<dbReference type="KEGG" id="cai:Caci_0712"/>
<feature type="transmembrane region" description="Helical" evidence="6">
    <location>
        <begin position="184"/>
        <end position="206"/>
    </location>
</feature>
<evidence type="ECO:0000313" key="8">
    <source>
        <dbReference type="EMBL" id="ACU69647.1"/>
    </source>
</evidence>
<dbReference type="InterPro" id="IPR020846">
    <property type="entry name" value="MFS_dom"/>
</dbReference>
<feature type="transmembrane region" description="Helical" evidence="6">
    <location>
        <begin position="365"/>
        <end position="384"/>
    </location>
</feature>
<dbReference type="Gene3D" id="1.20.1250.20">
    <property type="entry name" value="MFS general substrate transporter like domains"/>
    <property type="match status" value="1"/>
</dbReference>
<keyword evidence="2 6" id="KW-0812">Transmembrane</keyword>
<name>C7Q0L9_CATAD</name>
<dbReference type="eggNOG" id="COG2807">
    <property type="taxonomic scope" value="Bacteria"/>
</dbReference>
<feature type="transmembrane region" description="Helical" evidence="6">
    <location>
        <begin position="218"/>
        <end position="237"/>
    </location>
</feature>
<dbReference type="CDD" id="cd17339">
    <property type="entry name" value="MFS_NIMT_CynX_like"/>
    <property type="match status" value="1"/>
</dbReference>
<dbReference type="SUPFAM" id="SSF103473">
    <property type="entry name" value="MFS general substrate transporter"/>
    <property type="match status" value="1"/>
</dbReference>
<evidence type="ECO:0000256" key="1">
    <source>
        <dbReference type="ARBA" id="ARBA00004651"/>
    </source>
</evidence>
<dbReference type="EMBL" id="CP001700">
    <property type="protein sequence ID" value="ACU69647.1"/>
    <property type="molecule type" value="Genomic_DNA"/>
</dbReference>
<evidence type="ECO:0000256" key="3">
    <source>
        <dbReference type="ARBA" id="ARBA00022989"/>
    </source>
</evidence>
<dbReference type="Pfam" id="PF07690">
    <property type="entry name" value="MFS_1"/>
    <property type="match status" value="1"/>
</dbReference>
<evidence type="ECO:0000256" key="6">
    <source>
        <dbReference type="SAM" id="Phobius"/>
    </source>
</evidence>
<evidence type="ECO:0000256" key="2">
    <source>
        <dbReference type="ARBA" id="ARBA00022692"/>
    </source>
</evidence>
<sequence length="496" mass="50738">MTISLDRPGTPGKHRRTPAAHGPREHVKALGTLEPLDTVDSLNTVDTLEPLDTLDTLDTLDALQALDTLERLGEPTEPADPGERQQQHLAGGALILAGIILVAANLRLGVSSTGPLLDQLRDRLHLGAGVVTLLPTLWVVIFAFAGPAGSWLARRHGAGSVLAASLAVLVAGSAVRGIPDVPGLLAGSVLAGTGIALGNVLLPVVVRTYFPHRIGAVTGIYSTMIALGSTVAAGIAVPLSNTLGGPSTGLGFWAIPALAGLALWMVSHPHRRRHDRTVAASGAARQAHIPLKSLAKSKLAWAMTVAFGLQSMSGYVVMGWIPTVLHDHGMSSAAAGTVLSVTFAVNAPLSFIVPLTAARLRSQRFLALVLGVVFGLGFVTLIIAPVSLAYLAAALIGVGMAAFPLVLTMIGLRGGTPEGTAALSAFSQSAGYLIAAMGPIMFGVLGHALHSWTVPLAVMVAVVLVQGVVAAYVGSPKRGTLISDSGDSGSMTPAGN</sequence>
<dbReference type="Proteomes" id="UP000000851">
    <property type="component" value="Chromosome"/>
</dbReference>
<feature type="transmembrane region" description="Helical" evidence="6">
    <location>
        <begin position="452"/>
        <end position="473"/>
    </location>
</feature>
<evidence type="ECO:0000259" key="7">
    <source>
        <dbReference type="PROSITE" id="PS50850"/>
    </source>
</evidence>
<keyword evidence="9" id="KW-1185">Reference proteome</keyword>
<proteinExistence type="predicted"/>
<dbReference type="AlphaFoldDB" id="C7Q0L9"/>
<evidence type="ECO:0000256" key="4">
    <source>
        <dbReference type="ARBA" id="ARBA00023136"/>
    </source>
</evidence>
<feature type="transmembrane region" description="Helical" evidence="6">
    <location>
        <begin position="157"/>
        <end position="178"/>
    </location>
</feature>
<feature type="transmembrane region" description="Helical" evidence="6">
    <location>
        <begin position="299"/>
        <end position="321"/>
    </location>
</feature>
<dbReference type="PANTHER" id="PTHR23523">
    <property type="match status" value="1"/>
</dbReference>
<dbReference type="GO" id="GO:0005886">
    <property type="term" value="C:plasma membrane"/>
    <property type="evidence" value="ECO:0007669"/>
    <property type="project" value="UniProtKB-SubCell"/>
</dbReference>
<dbReference type="PANTHER" id="PTHR23523:SF2">
    <property type="entry name" value="2-NITROIMIDAZOLE TRANSPORTER"/>
    <property type="match status" value="1"/>
</dbReference>
<dbReference type="OrthoDB" id="5317164at2"/>
<reference evidence="8 9" key="1">
    <citation type="journal article" date="2009" name="Stand. Genomic Sci.">
        <title>Complete genome sequence of Catenulispora acidiphila type strain (ID 139908).</title>
        <authorList>
            <person name="Copeland A."/>
            <person name="Lapidus A."/>
            <person name="Glavina Del Rio T."/>
            <person name="Nolan M."/>
            <person name="Lucas S."/>
            <person name="Chen F."/>
            <person name="Tice H."/>
            <person name="Cheng J.F."/>
            <person name="Bruce D."/>
            <person name="Goodwin L."/>
            <person name="Pitluck S."/>
            <person name="Mikhailova N."/>
            <person name="Pati A."/>
            <person name="Ivanova N."/>
            <person name="Mavromatis K."/>
            <person name="Chen A."/>
            <person name="Palaniappan K."/>
            <person name="Chain P."/>
            <person name="Land M."/>
            <person name="Hauser L."/>
            <person name="Chang Y.J."/>
            <person name="Jeffries C.D."/>
            <person name="Chertkov O."/>
            <person name="Brettin T."/>
            <person name="Detter J.C."/>
            <person name="Han C."/>
            <person name="Ali Z."/>
            <person name="Tindall B.J."/>
            <person name="Goker M."/>
            <person name="Bristow J."/>
            <person name="Eisen J.A."/>
            <person name="Markowitz V."/>
            <person name="Hugenholtz P."/>
            <person name="Kyrpides N.C."/>
            <person name="Klenk H.P."/>
        </authorList>
    </citation>
    <scope>NUCLEOTIDE SEQUENCE [LARGE SCALE GENOMIC DNA]</scope>
    <source>
        <strain evidence="9">DSM 44928 / JCM 14897 / NBRC 102108 / NRRL B-24433 / ID139908</strain>
    </source>
</reference>